<evidence type="ECO:0000256" key="1">
    <source>
        <dbReference type="ARBA" id="ARBA00000085"/>
    </source>
</evidence>
<dbReference type="EC" id="2.7.13.3" evidence="2"/>
<dbReference type="InterPro" id="IPR004358">
    <property type="entry name" value="Sig_transdc_His_kin-like_C"/>
</dbReference>
<feature type="domain" description="Histidine kinase" evidence="9">
    <location>
        <begin position="170"/>
        <end position="372"/>
    </location>
</feature>
<dbReference type="GO" id="GO:0005524">
    <property type="term" value="F:ATP binding"/>
    <property type="evidence" value="ECO:0007669"/>
    <property type="project" value="UniProtKB-KW"/>
</dbReference>
<dbReference type="RefSeq" id="WP_267152480.1">
    <property type="nucleotide sequence ID" value="NZ_JAPMLT010000009.1"/>
</dbReference>
<dbReference type="InterPro" id="IPR036890">
    <property type="entry name" value="HATPase_C_sf"/>
</dbReference>
<dbReference type="SMART" id="SM00388">
    <property type="entry name" value="HisKA"/>
    <property type="match status" value="1"/>
</dbReference>
<dbReference type="InterPro" id="IPR036097">
    <property type="entry name" value="HisK_dim/P_sf"/>
</dbReference>
<dbReference type="Pfam" id="PF02518">
    <property type="entry name" value="HATPase_c"/>
    <property type="match status" value="1"/>
</dbReference>
<evidence type="ECO:0000256" key="8">
    <source>
        <dbReference type="ARBA" id="ARBA00023012"/>
    </source>
</evidence>
<name>A0ABT3X6G5_9BACL</name>
<evidence type="ECO:0000259" key="9">
    <source>
        <dbReference type="PROSITE" id="PS50109"/>
    </source>
</evidence>
<dbReference type="EMBL" id="JAPMLT010000009">
    <property type="protein sequence ID" value="MCX7571236.1"/>
    <property type="molecule type" value="Genomic_DNA"/>
</dbReference>
<dbReference type="InterPro" id="IPR025751">
    <property type="entry name" value="RsbRD_N_dom"/>
</dbReference>
<dbReference type="SUPFAM" id="SSF47384">
    <property type="entry name" value="Homodimeric domain of signal transducing histidine kinase"/>
    <property type="match status" value="1"/>
</dbReference>
<dbReference type="Pfam" id="PF14361">
    <property type="entry name" value="RsbRD_N"/>
    <property type="match status" value="1"/>
</dbReference>
<evidence type="ECO:0000313" key="11">
    <source>
        <dbReference type="Proteomes" id="UP001208017"/>
    </source>
</evidence>
<dbReference type="SUPFAM" id="SSF55874">
    <property type="entry name" value="ATPase domain of HSP90 chaperone/DNA topoisomerase II/histidine kinase"/>
    <property type="match status" value="1"/>
</dbReference>
<dbReference type="InterPro" id="IPR005467">
    <property type="entry name" value="His_kinase_dom"/>
</dbReference>
<evidence type="ECO:0000256" key="6">
    <source>
        <dbReference type="ARBA" id="ARBA00022777"/>
    </source>
</evidence>
<dbReference type="Pfam" id="PF00512">
    <property type="entry name" value="HisKA"/>
    <property type="match status" value="1"/>
</dbReference>
<evidence type="ECO:0000256" key="2">
    <source>
        <dbReference type="ARBA" id="ARBA00012438"/>
    </source>
</evidence>
<keyword evidence="3" id="KW-0597">Phosphoprotein</keyword>
<dbReference type="Proteomes" id="UP001208017">
    <property type="component" value="Unassembled WGS sequence"/>
</dbReference>
<keyword evidence="8" id="KW-0902">Two-component regulatory system</keyword>
<protein>
    <recommendedName>
        <fullName evidence="2">histidine kinase</fullName>
        <ecNumber evidence="2">2.7.13.3</ecNumber>
    </recommendedName>
</protein>
<keyword evidence="7 10" id="KW-0067">ATP-binding</keyword>
<dbReference type="Gene3D" id="3.30.565.10">
    <property type="entry name" value="Histidine kinase-like ATPase, C-terminal domain"/>
    <property type="match status" value="1"/>
</dbReference>
<evidence type="ECO:0000313" key="10">
    <source>
        <dbReference type="EMBL" id="MCX7571236.1"/>
    </source>
</evidence>
<gene>
    <name evidence="10" type="ORF">OS242_14890</name>
</gene>
<dbReference type="PRINTS" id="PR00344">
    <property type="entry name" value="BCTRLSENSOR"/>
</dbReference>
<comment type="caution">
    <text evidence="10">The sequence shown here is derived from an EMBL/GenBank/DDBJ whole genome shotgun (WGS) entry which is preliminary data.</text>
</comment>
<dbReference type="CDD" id="cd00082">
    <property type="entry name" value="HisKA"/>
    <property type="match status" value="1"/>
</dbReference>
<dbReference type="InterPro" id="IPR003594">
    <property type="entry name" value="HATPase_dom"/>
</dbReference>
<evidence type="ECO:0000256" key="5">
    <source>
        <dbReference type="ARBA" id="ARBA00022741"/>
    </source>
</evidence>
<dbReference type="SMART" id="SM00387">
    <property type="entry name" value="HATPase_c"/>
    <property type="match status" value="1"/>
</dbReference>
<keyword evidence="4" id="KW-0808">Transferase</keyword>
<evidence type="ECO:0000256" key="4">
    <source>
        <dbReference type="ARBA" id="ARBA00022679"/>
    </source>
</evidence>
<evidence type="ECO:0000256" key="3">
    <source>
        <dbReference type="ARBA" id="ARBA00022553"/>
    </source>
</evidence>
<sequence>MVTVERFREELLAQVEEFTYRWWTDRSLEEQNFFCHVDDTFYEEELRAEAAELLELIFAACLGDRGTGMDEWAKRCSAKRALQEVPAEEAVERFRMFRRVLHDSFTLFAERERLGTVDSLRIAEMLTNQCELAMQLFMTHYMSIQQDYLDEQKKRSDIERLASIGEMAAGVAHEVRNPLTATRGFLQLLAEERPHRFLEIAMQELDRGIRTIATLLDVAKPNAPLGPLKQVSLCDLMQGVVELFQDKLYSVELRYEFDDLETRVEGREETLKQAFFNVILNAIEAMQDREERRLILRHKRAGDQVIVEVEDSGRGISKEKLPLLGTPFFTMKDNGVGLGLTMVYRTMHEHYAQVTVESEPMKGTRFRFTFSL</sequence>
<reference evidence="10 11" key="1">
    <citation type="submission" date="2022-11" db="EMBL/GenBank/DDBJ databases">
        <title>Study of microbial diversity in lake waters.</title>
        <authorList>
            <person name="Zhang J."/>
        </authorList>
    </citation>
    <scope>NUCLEOTIDE SEQUENCE [LARGE SCALE GENOMIC DNA]</scope>
    <source>
        <strain evidence="10 11">DT12</strain>
    </source>
</reference>
<organism evidence="10 11">
    <name type="scientific">Tumebacillus lacus</name>
    <dbReference type="NCBI Taxonomy" id="2995335"/>
    <lineage>
        <taxon>Bacteria</taxon>
        <taxon>Bacillati</taxon>
        <taxon>Bacillota</taxon>
        <taxon>Bacilli</taxon>
        <taxon>Bacillales</taxon>
        <taxon>Alicyclobacillaceae</taxon>
        <taxon>Tumebacillus</taxon>
    </lineage>
</organism>
<dbReference type="Gene3D" id="1.10.287.130">
    <property type="match status" value="1"/>
</dbReference>
<dbReference type="PANTHER" id="PTHR43065:SF10">
    <property type="entry name" value="PEROXIDE STRESS-ACTIVATED HISTIDINE KINASE MAK3"/>
    <property type="match status" value="1"/>
</dbReference>
<keyword evidence="11" id="KW-1185">Reference proteome</keyword>
<comment type="catalytic activity">
    <reaction evidence="1">
        <text>ATP + protein L-histidine = ADP + protein N-phospho-L-histidine.</text>
        <dbReference type="EC" id="2.7.13.3"/>
    </reaction>
</comment>
<dbReference type="InterPro" id="IPR003661">
    <property type="entry name" value="HisK_dim/P_dom"/>
</dbReference>
<evidence type="ECO:0000256" key="7">
    <source>
        <dbReference type="ARBA" id="ARBA00022840"/>
    </source>
</evidence>
<accession>A0ABT3X6G5</accession>
<keyword evidence="6" id="KW-0418">Kinase</keyword>
<dbReference type="PROSITE" id="PS50109">
    <property type="entry name" value="HIS_KIN"/>
    <property type="match status" value="1"/>
</dbReference>
<proteinExistence type="predicted"/>
<dbReference type="PANTHER" id="PTHR43065">
    <property type="entry name" value="SENSOR HISTIDINE KINASE"/>
    <property type="match status" value="1"/>
</dbReference>
<keyword evidence="5" id="KW-0547">Nucleotide-binding</keyword>